<keyword evidence="1" id="KW-0812">Transmembrane</keyword>
<name>A0A0N1JWV9_9ACTN</name>
<evidence type="ECO:0000313" key="2">
    <source>
        <dbReference type="EMBL" id="KPC61615.1"/>
    </source>
</evidence>
<evidence type="ECO:0000256" key="1">
    <source>
        <dbReference type="SAM" id="Phobius"/>
    </source>
</evidence>
<dbReference type="Proteomes" id="UP000037982">
    <property type="component" value="Unassembled WGS sequence"/>
</dbReference>
<reference evidence="3" key="1">
    <citation type="submission" date="2015-07" db="EMBL/GenBank/DDBJ databases">
        <authorList>
            <person name="Ju K.-S."/>
            <person name="Doroghazi J.R."/>
            <person name="Metcalf W.W."/>
        </authorList>
    </citation>
    <scope>NUCLEOTIDE SEQUENCE [LARGE SCALE GENOMIC DNA]</scope>
    <source>
        <strain evidence="3">NRRL ISP-5002</strain>
    </source>
</reference>
<gene>
    <name evidence="2" type="ORF">ADL29_23640</name>
</gene>
<feature type="transmembrane region" description="Helical" evidence="1">
    <location>
        <begin position="112"/>
        <end position="133"/>
    </location>
</feature>
<protein>
    <submittedName>
        <fullName evidence="2">Uncharacterized protein</fullName>
    </submittedName>
</protein>
<keyword evidence="1" id="KW-1133">Transmembrane helix</keyword>
<comment type="caution">
    <text evidence="2">The sequence shown here is derived from an EMBL/GenBank/DDBJ whole genome shotgun (WGS) entry which is preliminary data.</text>
</comment>
<feature type="transmembrane region" description="Helical" evidence="1">
    <location>
        <begin position="37"/>
        <end position="56"/>
    </location>
</feature>
<evidence type="ECO:0000313" key="3">
    <source>
        <dbReference type="Proteomes" id="UP000037982"/>
    </source>
</evidence>
<keyword evidence="1" id="KW-0472">Membrane</keyword>
<dbReference type="AlphaFoldDB" id="A0A0N1JWV9"/>
<accession>A0A0N1JWV9</accession>
<keyword evidence="3" id="KW-1185">Reference proteome</keyword>
<dbReference type="EMBL" id="LGKG01000146">
    <property type="protein sequence ID" value="KPC61615.1"/>
    <property type="molecule type" value="Genomic_DNA"/>
</dbReference>
<feature type="transmembrane region" description="Helical" evidence="1">
    <location>
        <begin position="68"/>
        <end position="91"/>
    </location>
</feature>
<organism evidence="2 3">
    <name type="scientific">Streptomyces chattanoogensis</name>
    <dbReference type="NCBI Taxonomy" id="66876"/>
    <lineage>
        <taxon>Bacteria</taxon>
        <taxon>Bacillati</taxon>
        <taxon>Actinomycetota</taxon>
        <taxon>Actinomycetes</taxon>
        <taxon>Kitasatosporales</taxon>
        <taxon>Streptomycetaceae</taxon>
        <taxon>Streptomyces</taxon>
    </lineage>
</organism>
<proteinExistence type="predicted"/>
<dbReference type="RefSeq" id="WP_053925586.1">
    <property type="nucleotide sequence ID" value="NZ_LGKG01000146.1"/>
</dbReference>
<feature type="transmembrane region" description="Helical" evidence="1">
    <location>
        <begin position="160"/>
        <end position="184"/>
    </location>
</feature>
<sequence length="202" mass="21980">MQPPRHAKEPTARPGRLRTAWRAAHDPVAGVPRRMQLLAYAVPFTVLPAGIWRLPAAFDRGIGLGERAYVVFLSILSEALAFTAIGLIARWGEVFPRWIPFLRGRRVPTKAAVVPAAIGATILTLMFTLLFLVSEIRGTTIQGDDLPPGSPTLATGWEAAWYHVCYTPLSLWGPLLAVLTVAYWKRRRASGNVPGAGCCGVT</sequence>
<dbReference type="PATRIC" id="fig|66876.3.peg.5176"/>